<keyword evidence="2" id="KW-0812">Transmembrane</keyword>
<gene>
    <name evidence="3" type="ORF">I41_42180</name>
</gene>
<dbReference type="KEGG" id="llh:I41_42180"/>
<dbReference type="Pfam" id="PF06170">
    <property type="entry name" value="DUF983"/>
    <property type="match status" value="1"/>
</dbReference>
<dbReference type="OrthoDB" id="9799456at2"/>
<dbReference type="AlphaFoldDB" id="A0A517U316"/>
<protein>
    <recommendedName>
        <fullName evidence="5">DUF983 domain-containing protein</fullName>
    </recommendedName>
</protein>
<evidence type="ECO:0008006" key="5">
    <source>
        <dbReference type="Google" id="ProtNLM"/>
    </source>
</evidence>
<evidence type="ECO:0000313" key="4">
    <source>
        <dbReference type="Proteomes" id="UP000317909"/>
    </source>
</evidence>
<proteinExistence type="predicted"/>
<sequence length="151" mass="16891">MTDGLDGRPASIQPAGGAATMMRGLRLQCPRCGRGAIFRGWFAMNSRCAECGRLFDRAPGYLLGSIYFNYGVTALLVVIVYFSLYFSETLTGKQLLVLLMAFSVVFPLWFFRYARGLWIAFDERWDPWPNEEEARRQEGGSQGATDAPAGR</sequence>
<keyword evidence="2" id="KW-1133">Transmembrane helix</keyword>
<accession>A0A517U316</accession>
<keyword evidence="4" id="KW-1185">Reference proteome</keyword>
<feature type="transmembrane region" description="Helical" evidence="2">
    <location>
        <begin position="95"/>
        <end position="114"/>
    </location>
</feature>
<evidence type="ECO:0000256" key="2">
    <source>
        <dbReference type="SAM" id="Phobius"/>
    </source>
</evidence>
<organism evidence="3 4">
    <name type="scientific">Lacipirellula limnantheis</name>
    <dbReference type="NCBI Taxonomy" id="2528024"/>
    <lineage>
        <taxon>Bacteria</taxon>
        <taxon>Pseudomonadati</taxon>
        <taxon>Planctomycetota</taxon>
        <taxon>Planctomycetia</taxon>
        <taxon>Pirellulales</taxon>
        <taxon>Lacipirellulaceae</taxon>
        <taxon>Lacipirellula</taxon>
    </lineage>
</organism>
<evidence type="ECO:0000256" key="1">
    <source>
        <dbReference type="SAM" id="MobiDB-lite"/>
    </source>
</evidence>
<reference evidence="3 4" key="1">
    <citation type="submission" date="2019-02" db="EMBL/GenBank/DDBJ databases">
        <title>Deep-cultivation of Planctomycetes and their phenomic and genomic characterization uncovers novel biology.</title>
        <authorList>
            <person name="Wiegand S."/>
            <person name="Jogler M."/>
            <person name="Boedeker C."/>
            <person name="Pinto D."/>
            <person name="Vollmers J."/>
            <person name="Rivas-Marin E."/>
            <person name="Kohn T."/>
            <person name="Peeters S.H."/>
            <person name="Heuer A."/>
            <person name="Rast P."/>
            <person name="Oberbeckmann S."/>
            <person name="Bunk B."/>
            <person name="Jeske O."/>
            <person name="Meyerdierks A."/>
            <person name="Storesund J.E."/>
            <person name="Kallscheuer N."/>
            <person name="Luecker S."/>
            <person name="Lage O.M."/>
            <person name="Pohl T."/>
            <person name="Merkel B.J."/>
            <person name="Hornburger P."/>
            <person name="Mueller R.-W."/>
            <person name="Bruemmer F."/>
            <person name="Labrenz M."/>
            <person name="Spormann A.M."/>
            <person name="Op den Camp H."/>
            <person name="Overmann J."/>
            <person name="Amann R."/>
            <person name="Jetten M.S.M."/>
            <person name="Mascher T."/>
            <person name="Medema M.H."/>
            <person name="Devos D.P."/>
            <person name="Kaster A.-K."/>
            <person name="Ovreas L."/>
            <person name="Rohde M."/>
            <person name="Galperin M.Y."/>
            <person name="Jogler C."/>
        </authorList>
    </citation>
    <scope>NUCLEOTIDE SEQUENCE [LARGE SCALE GENOMIC DNA]</scope>
    <source>
        <strain evidence="3 4">I41</strain>
    </source>
</reference>
<name>A0A517U316_9BACT</name>
<dbReference type="Proteomes" id="UP000317909">
    <property type="component" value="Chromosome"/>
</dbReference>
<dbReference type="InterPro" id="IPR009325">
    <property type="entry name" value="DUF983"/>
</dbReference>
<keyword evidence="2" id="KW-0472">Membrane</keyword>
<evidence type="ECO:0000313" key="3">
    <source>
        <dbReference type="EMBL" id="QDT75010.1"/>
    </source>
</evidence>
<feature type="region of interest" description="Disordered" evidence="1">
    <location>
        <begin position="131"/>
        <end position="151"/>
    </location>
</feature>
<dbReference type="EMBL" id="CP036339">
    <property type="protein sequence ID" value="QDT75010.1"/>
    <property type="molecule type" value="Genomic_DNA"/>
</dbReference>
<feature type="transmembrane region" description="Helical" evidence="2">
    <location>
        <begin position="61"/>
        <end position="83"/>
    </location>
</feature>